<proteinExistence type="predicted"/>
<dbReference type="EMBL" id="AOLV01000007">
    <property type="protein sequence ID" value="EPX87393.1"/>
    <property type="molecule type" value="Genomic_DNA"/>
</dbReference>
<keyword evidence="1" id="KW-0805">Transcription regulation</keyword>
<evidence type="ECO:0000256" key="2">
    <source>
        <dbReference type="ARBA" id="ARBA00023125"/>
    </source>
</evidence>
<dbReference type="PATRIC" id="fig|1123069.3.peg.425"/>
<evidence type="ECO:0000256" key="4">
    <source>
        <dbReference type="SAM" id="MobiDB-lite"/>
    </source>
</evidence>
<dbReference type="InterPro" id="IPR018060">
    <property type="entry name" value="HTH_AraC"/>
</dbReference>
<dbReference type="PROSITE" id="PS01124">
    <property type="entry name" value="HTH_ARAC_FAMILY_2"/>
    <property type="match status" value="1"/>
</dbReference>
<evidence type="ECO:0000256" key="1">
    <source>
        <dbReference type="ARBA" id="ARBA00023015"/>
    </source>
</evidence>
<dbReference type="AlphaFoldDB" id="S9R5X2"/>
<evidence type="ECO:0000256" key="3">
    <source>
        <dbReference type="ARBA" id="ARBA00023163"/>
    </source>
</evidence>
<comment type="caution">
    <text evidence="6">The sequence shown here is derived from an EMBL/GenBank/DDBJ whole genome shotgun (WGS) entry which is preliminary data.</text>
</comment>
<feature type="region of interest" description="Disordered" evidence="4">
    <location>
        <begin position="292"/>
        <end position="315"/>
    </location>
</feature>
<dbReference type="Gene3D" id="1.10.10.60">
    <property type="entry name" value="Homeodomain-like"/>
    <property type="match status" value="2"/>
</dbReference>
<gene>
    <name evidence="6" type="ORF">ruthe_00463</name>
</gene>
<name>S9R5X2_9RHOB</name>
<accession>S9R5X2</accession>
<dbReference type="SMART" id="SM00342">
    <property type="entry name" value="HTH_ARAC"/>
    <property type="match status" value="1"/>
</dbReference>
<dbReference type="SUPFAM" id="SSF46689">
    <property type="entry name" value="Homeodomain-like"/>
    <property type="match status" value="2"/>
</dbReference>
<dbReference type="GO" id="GO:0043565">
    <property type="term" value="F:sequence-specific DNA binding"/>
    <property type="evidence" value="ECO:0007669"/>
    <property type="project" value="InterPro"/>
</dbReference>
<feature type="domain" description="HTH araC/xylS-type" evidence="5">
    <location>
        <begin position="196"/>
        <end position="294"/>
    </location>
</feature>
<organism evidence="6 7">
    <name type="scientific">Rubellimicrobium thermophilum DSM 16684</name>
    <dbReference type="NCBI Taxonomy" id="1123069"/>
    <lineage>
        <taxon>Bacteria</taxon>
        <taxon>Pseudomonadati</taxon>
        <taxon>Pseudomonadota</taxon>
        <taxon>Alphaproteobacteria</taxon>
        <taxon>Rhodobacterales</taxon>
        <taxon>Roseobacteraceae</taxon>
        <taxon>Rubellimicrobium</taxon>
    </lineage>
</organism>
<dbReference type="InterPro" id="IPR050204">
    <property type="entry name" value="AraC_XylS_family_regulators"/>
</dbReference>
<dbReference type="InterPro" id="IPR009057">
    <property type="entry name" value="Homeodomain-like_sf"/>
</dbReference>
<sequence>MGYPAEFRPRMQARTRALRTLEPLAFQTLEGAVADVWAVHGEAGGGGHYIAPDPRIVIFLDDQPPPMVLRAGSPEAAPIVAQAFFMPADLPMWARMQSPARMTHLDIHFEHAALERRLAAGRLRVDLARPRLLASNTSLVALGRMAAAEIRSPRAGRMLLDGLLTAVLAELFAAGPVVTGPSRHEATGRLAPWQMAAVRRLVEENMARPVSVADMARAARLSESWFAHAFRAEVGQPPHRWLAGLRLERAAQMIREGARPLAEVAQMTGFADQSHLSRRFRAHFGMTPTDWRRAQGRRSEQAEAGSFKTGREIWS</sequence>
<dbReference type="HOGENOM" id="CLU_000445_88_4_5"/>
<keyword evidence="3" id="KW-0804">Transcription</keyword>
<keyword evidence="7" id="KW-1185">Reference proteome</keyword>
<dbReference type="PROSITE" id="PS00041">
    <property type="entry name" value="HTH_ARAC_FAMILY_1"/>
    <property type="match status" value="1"/>
</dbReference>
<evidence type="ECO:0000259" key="5">
    <source>
        <dbReference type="PROSITE" id="PS01124"/>
    </source>
</evidence>
<reference evidence="6 7" key="1">
    <citation type="journal article" date="2013" name="Stand. Genomic Sci.">
        <title>Genome sequence of the reddish-pigmented Rubellimicrobium thermophilum type strain (DSM 16684(T)), a member of the Roseobacter clade.</title>
        <authorList>
            <person name="Fiebig A."/>
            <person name="Riedel T."/>
            <person name="Gronow S."/>
            <person name="Petersen J."/>
            <person name="Klenk H.P."/>
            <person name="Goker M."/>
        </authorList>
    </citation>
    <scope>NUCLEOTIDE SEQUENCE [LARGE SCALE GENOMIC DNA]</scope>
    <source>
        <strain evidence="6 7">DSM 16684</strain>
    </source>
</reference>
<dbReference type="PANTHER" id="PTHR46796:SF14">
    <property type="entry name" value="TRANSCRIPTIONAL REGULATORY PROTEIN"/>
    <property type="match status" value="1"/>
</dbReference>
<evidence type="ECO:0000313" key="7">
    <source>
        <dbReference type="Proteomes" id="UP000015346"/>
    </source>
</evidence>
<dbReference type="Proteomes" id="UP000015346">
    <property type="component" value="Unassembled WGS sequence"/>
</dbReference>
<dbReference type="PANTHER" id="PTHR46796">
    <property type="entry name" value="HTH-TYPE TRANSCRIPTIONAL ACTIVATOR RHAS-RELATED"/>
    <property type="match status" value="1"/>
</dbReference>
<feature type="compositionally biased region" description="Basic and acidic residues" evidence="4">
    <location>
        <begin position="292"/>
        <end position="301"/>
    </location>
</feature>
<dbReference type="OrthoDB" id="9793400at2"/>
<keyword evidence="2" id="KW-0238">DNA-binding</keyword>
<evidence type="ECO:0000313" key="6">
    <source>
        <dbReference type="EMBL" id="EPX87393.1"/>
    </source>
</evidence>
<protein>
    <submittedName>
        <fullName evidence="6">Transcriptional regulator, AraC family</fullName>
    </submittedName>
</protein>
<dbReference type="STRING" id="1123069.ruthe_00463"/>
<dbReference type="Pfam" id="PF12833">
    <property type="entry name" value="HTH_18"/>
    <property type="match status" value="1"/>
</dbReference>
<dbReference type="GO" id="GO:0003700">
    <property type="term" value="F:DNA-binding transcription factor activity"/>
    <property type="evidence" value="ECO:0007669"/>
    <property type="project" value="InterPro"/>
</dbReference>
<dbReference type="InterPro" id="IPR018062">
    <property type="entry name" value="HTH_AraC-typ_CS"/>
</dbReference>